<evidence type="ECO:0000259" key="8">
    <source>
        <dbReference type="PROSITE" id="PS51675"/>
    </source>
</evidence>
<keyword evidence="2" id="KW-0489">Methyltransferase</keyword>
<dbReference type="PANTHER" id="PTHR13563:SF13">
    <property type="entry name" value="TRNA METHYLTRANSFERASE 10 HOMOLOG A"/>
    <property type="match status" value="1"/>
</dbReference>
<proteinExistence type="evidence at transcript level"/>
<dbReference type="InterPro" id="IPR028564">
    <property type="entry name" value="MT_TRM10-typ"/>
</dbReference>
<evidence type="ECO:0000256" key="6">
    <source>
        <dbReference type="PIRSR" id="PIRSR016323-1"/>
    </source>
</evidence>
<feature type="region of interest" description="Disordered" evidence="7">
    <location>
        <begin position="1"/>
        <end position="41"/>
    </location>
</feature>
<dbReference type="InterPro" id="IPR038459">
    <property type="entry name" value="MT_TRM10-typ_sf"/>
</dbReference>
<dbReference type="AlphaFoldDB" id="R4WTA6"/>
<dbReference type="PROSITE" id="PS51675">
    <property type="entry name" value="SAM_MT_TRM10"/>
    <property type="match status" value="1"/>
</dbReference>
<feature type="domain" description="SAM-dependent MTase TRM10-type" evidence="8">
    <location>
        <begin position="90"/>
        <end position="283"/>
    </location>
</feature>
<evidence type="ECO:0000256" key="3">
    <source>
        <dbReference type="ARBA" id="ARBA00022679"/>
    </source>
</evidence>
<feature type="compositionally biased region" description="Low complexity" evidence="7">
    <location>
        <begin position="1"/>
        <end position="17"/>
    </location>
</feature>
<keyword evidence="4" id="KW-0949">S-adenosyl-L-methionine</keyword>
<feature type="active site" description="Proton acceptor" evidence="6">
    <location>
        <position position="213"/>
    </location>
</feature>
<name>R4WTA6_RIPPE</name>
<dbReference type="GO" id="GO:0052905">
    <property type="term" value="F:tRNA (guanosine(9)-N1)-methyltransferase activity"/>
    <property type="evidence" value="ECO:0007669"/>
    <property type="project" value="UniProtKB-EC"/>
</dbReference>
<reference evidence="9" key="1">
    <citation type="journal article" date="2013" name="PLoS ONE">
        <title>Gene expression in gut symbiotic organ of stinkbug affected by extracellular bacterial symbiont.</title>
        <authorList>
            <person name="Futahashi R."/>
            <person name="Tanaka K."/>
            <person name="Tanahashi M."/>
            <person name="Nikoh N."/>
            <person name="Kikuchi Y."/>
            <person name="Lee B.L."/>
            <person name="Fukatsu T."/>
        </authorList>
    </citation>
    <scope>NUCLEOTIDE SEQUENCE</scope>
    <source>
        <tissue evidence="9">Midgut</tissue>
    </source>
</reference>
<organism evidence="9">
    <name type="scientific">Riptortus pedestris</name>
    <name type="common">Bean bug</name>
    <dbReference type="NCBI Taxonomy" id="329032"/>
    <lineage>
        <taxon>Eukaryota</taxon>
        <taxon>Metazoa</taxon>
        <taxon>Ecdysozoa</taxon>
        <taxon>Arthropoda</taxon>
        <taxon>Hexapoda</taxon>
        <taxon>Insecta</taxon>
        <taxon>Pterygota</taxon>
        <taxon>Neoptera</taxon>
        <taxon>Paraneoptera</taxon>
        <taxon>Hemiptera</taxon>
        <taxon>Heteroptera</taxon>
        <taxon>Panheteroptera</taxon>
        <taxon>Pentatomomorpha</taxon>
        <taxon>Coreoidea</taxon>
        <taxon>Alydidae</taxon>
        <taxon>Riptortus</taxon>
    </lineage>
</organism>
<dbReference type="GO" id="GO:0002939">
    <property type="term" value="P:tRNA N1-guanine methylation"/>
    <property type="evidence" value="ECO:0007669"/>
    <property type="project" value="TreeGrafter"/>
</dbReference>
<accession>R4WTA6</accession>
<evidence type="ECO:0000256" key="7">
    <source>
        <dbReference type="SAM" id="MobiDB-lite"/>
    </source>
</evidence>
<dbReference type="EC" id="2.1.1.221" evidence="1"/>
<evidence type="ECO:0000256" key="5">
    <source>
        <dbReference type="ARBA" id="ARBA00048434"/>
    </source>
</evidence>
<dbReference type="Gene3D" id="3.40.1280.30">
    <property type="match status" value="1"/>
</dbReference>
<comment type="catalytic activity">
    <reaction evidence="5">
        <text>guanosine(9) in tRNA + S-adenosyl-L-methionine = N(1)-methylguanosine(9) in tRNA + S-adenosyl-L-homocysteine + H(+)</text>
        <dbReference type="Rhea" id="RHEA:43156"/>
        <dbReference type="Rhea" id="RHEA-COMP:10367"/>
        <dbReference type="Rhea" id="RHEA-COMP:10368"/>
        <dbReference type="ChEBI" id="CHEBI:15378"/>
        <dbReference type="ChEBI" id="CHEBI:57856"/>
        <dbReference type="ChEBI" id="CHEBI:59789"/>
        <dbReference type="ChEBI" id="CHEBI:73542"/>
        <dbReference type="ChEBI" id="CHEBI:74269"/>
        <dbReference type="EC" id="2.1.1.221"/>
    </reaction>
</comment>
<feature type="compositionally biased region" description="Polar residues" evidence="7">
    <location>
        <begin position="301"/>
        <end position="311"/>
    </location>
</feature>
<sequence>MENLELSAPESESLENSGDPLSAPESESLENSANPLSGINANELSKRAQKRLLKKQKWLQYKPIKRAKEKEKLKKKREEARLKCIKLGPSRKELKHHKMALSSCKIRVALDFSFDHLMKEKDLHKCINQFNHCYSINRKCENPLQFYVTNFNGKAKELMSKHNGYRNWDVNIHEESYLGLFNKDELIYLTSDSDNVVTTLEESKVYIIGALVDHNSQKGLTLKIAKEQNIGHARLPIDEFIEMKTRRVLTIDHVFGIIVNVACCGMCWRESFLKVIPQRKGIVPKNDTDIEPTNEPKIHSTDSSTEPNILH</sequence>
<evidence type="ECO:0000313" key="9">
    <source>
        <dbReference type="EMBL" id="BAN21172.1"/>
    </source>
</evidence>
<dbReference type="GO" id="GO:0000049">
    <property type="term" value="F:tRNA binding"/>
    <property type="evidence" value="ECO:0007669"/>
    <property type="project" value="TreeGrafter"/>
</dbReference>
<dbReference type="EMBL" id="AK417957">
    <property type="protein sequence ID" value="BAN21172.1"/>
    <property type="molecule type" value="mRNA"/>
</dbReference>
<dbReference type="FunFam" id="3.40.1280.30:FF:000001">
    <property type="entry name" value="tRNA methyltransferase 10 homolog A"/>
    <property type="match status" value="1"/>
</dbReference>
<evidence type="ECO:0000256" key="4">
    <source>
        <dbReference type="ARBA" id="ARBA00022691"/>
    </source>
</evidence>
<feature type="region of interest" description="Disordered" evidence="7">
    <location>
        <begin position="284"/>
        <end position="311"/>
    </location>
</feature>
<dbReference type="InterPro" id="IPR007356">
    <property type="entry name" value="tRNA_m1G_MeTrfase_euk"/>
</dbReference>
<evidence type="ECO:0000256" key="2">
    <source>
        <dbReference type="ARBA" id="ARBA00022603"/>
    </source>
</evidence>
<protein>
    <recommendedName>
        <fullName evidence="1">tRNA (guanine(9)-N(1))-methyltransferase</fullName>
        <ecNumber evidence="1">2.1.1.221</ecNumber>
    </recommendedName>
</protein>
<keyword evidence="3" id="KW-0808">Transferase</keyword>
<dbReference type="CDD" id="cd18101">
    <property type="entry name" value="Trm10euk_A"/>
    <property type="match status" value="1"/>
</dbReference>
<dbReference type="PANTHER" id="PTHR13563">
    <property type="entry name" value="TRNA (GUANINE-9-) METHYLTRANSFERASE"/>
    <property type="match status" value="1"/>
</dbReference>
<dbReference type="InterPro" id="IPR016653">
    <property type="entry name" value="TRM10/TRM10A"/>
</dbReference>
<evidence type="ECO:0000256" key="1">
    <source>
        <dbReference type="ARBA" id="ARBA00012797"/>
    </source>
</evidence>
<dbReference type="PIRSF" id="PIRSF016323">
    <property type="entry name" value="tRNA_m1G_mtfrase_met"/>
    <property type="match status" value="1"/>
</dbReference>
<dbReference type="GO" id="GO:0005654">
    <property type="term" value="C:nucleoplasm"/>
    <property type="evidence" value="ECO:0007669"/>
    <property type="project" value="TreeGrafter"/>
</dbReference>
<feature type="compositionally biased region" description="Polar residues" evidence="7">
    <location>
        <begin position="29"/>
        <end position="41"/>
    </location>
</feature>